<dbReference type="Proteomes" id="UP000272833">
    <property type="component" value="Unassembled WGS sequence"/>
</dbReference>
<dbReference type="RefSeq" id="WP_003461665.1">
    <property type="nucleotide sequence ID" value="NZ_CP104579.1"/>
</dbReference>
<sequence>MRLPMFAVMILASSLAGLAWAQEPMRMPSAPGAGAPGTATPQPYGQPSTPTTIKRQGSAPLLPPPQGQTPPGTAPKSAGDQSIPQLDEQLRRNSQGLDGQRKAE</sequence>
<reference evidence="3" key="2">
    <citation type="submission" date="2022-09" db="EMBL/GenBank/DDBJ databases">
        <title>Intensive care unit water sources are persistently colonized with multi-drug resistant bacteria and are the site of extensive horizontal gene transfer of antibiotic resistance genes.</title>
        <authorList>
            <person name="Diorio-Toth L."/>
        </authorList>
    </citation>
    <scope>NUCLEOTIDE SEQUENCE</scope>
    <source>
        <strain evidence="3">GD03704</strain>
    </source>
</reference>
<dbReference type="EMBL" id="RHRS01000008">
    <property type="protein sequence ID" value="RRW38200.1"/>
    <property type="molecule type" value="Genomic_DNA"/>
</dbReference>
<proteinExistence type="predicted"/>
<keyword evidence="2" id="KW-0732">Signal</keyword>
<name>A0A061CQE2_ECTOL</name>
<protein>
    <submittedName>
        <fullName evidence="4">Uncharacterized protein</fullName>
    </submittedName>
</protein>
<accession>A0A061CQE2</accession>
<feature type="chain" id="PRO_5043117878" evidence="2">
    <location>
        <begin position="22"/>
        <end position="104"/>
    </location>
</feature>
<feature type="compositionally biased region" description="Polar residues" evidence="1">
    <location>
        <begin position="46"/>
        <end position="55"/>
    </location>
</feature>
<feature type="region of interest" description="Disordered" evidence="1">
    <location>
        <begin position="25"/>
        <end position="104"/>
    </location>
</feature>
<dbReference type="AlphaFoldDB" id="A0A061CQE2"/>
<evidence type="ECO:0000313" key="5">
    <source>
        <dbReference type="Proteomes" id="UP000272833"/>
    </source>
</evidence>
<dbReference type="Proteomes" id="UP001161697">
    <property type="component" value="Unassembled WGS sequence"/>
</dbReference>
<accession>A0A3R8WAI8</accession>
<evidence type="ECO:0000256" key="1">
    <source>
        <dbReference type="SAM" id="MobiDB-lite"/>
    </source>
</evidence>
<organism evidence="4 5">
    <name type="scientific">Ectopseudomonas oleovorans</name>
    <name type="common">Pseudomonas oleovorans</name>
    <dbReference type="NCBI Taxonomy" id="301"/>
    <lineage>
        <taxon>Bacteria</taxon>
        <taxon>Pseudomonadati</taxon>
        <taxon>Pseudomonadota</taxon>
        <taxon>Gammaproteobacteria</taxon>
        <taxon>Pseudomonadales</taxon>
        <taxon>Pseudomonadaceae</taxon>
        <taxon>Ectopseudomonas</taxon>
    </lineage>
</organism>
<evidence type="ECO:0000256" key="2">
    <source>
        <dbReference type="SAM" id="SignalP"/>
    </source>
</evidence>
<comment type="caution">
    <text evidence="4">The sequence shown here is derived from an EMBL/GenBank/DDBJ whole genome shotgun (WGS) entry which is preliminary data.</text>
</comment>
<dbReference type="EMBL" id="JAOCJE010000001">
    <property type="protein sequence ID" value="MDH1341795.1"/>
    <property type="molecule type" value="Genomic_DNA"/>
</dbReference>
<feature type="compositionally biased region" description="Low complexity" evidence="1">
    <location>
        <begin position="30"/>
        <end position="45"/>
    </location>
</feature>
<feature type="signal peptide" evidence="2">
    <location>
        <begin position="1"/>
        <end position="21"/>
    </location>
</feature>
<evidence type="ECO:0000313" key="3">
    <source>
        <dbReference type="EMBL" id="MDH1341795.1"/>
    </source>
</evidence>
<gene>
    <name evidence="4" type="ORF">EGJ44_04735</name>
    <name evidence="3" type="ORF">N5J11_22060</name>
</gene>
<reference evidence="4 5" key="1">
    <citation type="submission" date="2018-10" db="EMBL/GenBank/DDBJ databases">
        <title>Transmission dynamics of multidrug resistant bacteria on intensive care unit surfaces.</title>
        <authorList>
            <person name="D'Souza A.W."/>
            <person name="Potter R.F."/>
            <person name="Wallace M."/>
            <person name="Shupe A."/>
            <person name="Patel S."/>
            <person name="Sun S."/>
            <person name="Gul D."/>
            <person name="Kwon J.H."/>
            <person name="Andleeb S."/>
            <person name="Burnham C.-A.D."/>
            <person name="Dantas G."/>
        </authorList>
    </citation>
    <scope>NUCLEOTIDE SEQUENCE [LARGE SCALE GENOMIC DNA]</scope>
    <source>
        <strain evidence="4 5">PO_271</strain>
    </source>
</reference>
<evidence type="ECO:0000313" key="4">
    <source>
        <dbReference type="EMBL" id="RRW38200.1"/>
    </source>
</evidence>